<dbReference type="AlphaFoldDB" id="A0A0C9VL59"/>
<feature type="transmembrane region" description="Helical" evidence="1">
    <location>
        <begin position="16"/>
        <end position="37"/>
    </location>
</feature>
<name>A0A0C9VL59_9AGAM</name>
<gene>
    <name evidence="3" type="ORF">HYDPIDRAFT_34287</name>
</gene>
<dbReference type="OrthoDB" id="2971182at2759"/>
<dbReference type="InterPro" id="IPR045339">
    <property type="entry name" value="DUF6534"/>
</dbReference>
<feature type="domain" description="DUF6534" evidence="2">
    <location>
        <begin position="5"/>
        <end position="41"/>
    </location>
</feature>
<organism evidence="3 4">
    <name type="scientific">Hydnomerulius pinastri MD-312</name>
    <dbReference type="NCBI Taxonomy" id="994086"/>
    <lineage>
        <taxon>Eukaryota</taxon>
        <taxon>Fungi</taxon>
        <taxon>Dikarya</taxon>
        <taxon>Basidiomycota</taxon>
        <taxon>Agaricomycotina</taxon>
        <taxon>Agaricomycetes</taxon>
        <taxon>Agaricomycetidae</taxon>
        <taxon>Boletales</taxon>
        <taxon>Boletales incertae sedis</taxon>
        <taxon>Leucogyrophana</taxon>
    </lineage>
</organism>
<keyword evidence="1" id="KW-0472">Membrane</keyword>
<proteinExistence type="predicted"/>
<dbReference type="Pfam" id="PF20152">
    <property type="entry name" value="DUF6534"/>
    <property type="match status" value="1"/>
</dbReference>
<keyword evidence="1" id="KW-0812">Transmembrane</keyword>
<dbReference type="Proteomes" id="UP000053820">
    <property type="component" value="Unassembled WGS sequence"/>
</dbReference>
<evidence type="ECO:0000313" key="3">
    <source>
        <dbReference type="EMBL" id="KIJ58330.1"/>
    </source>
</evidence>
<dbReference type="EMBL" id="KN839953">
    <property type="protein sequence ID" value="KIJ58330.1"/>
    <property type="molecule type" value="Genomic_DNA"/>
</dbReference>
<dbReference type="HOGENOM" id="CLU_2292070_0_0_1"/>
<accession>A0A0C9VL59</accession>
<keyword evidence="1" id="KW-1133">Transmembrane helix</keyword>
<evidence type="ECO:0000259" key="2">
    <source>
        <dbReference type="Pfam" id="PF20152"/>
    </source>
</evidence>
<evidence type="ECO:0000313" key="4">
    <source>
        <dbReference type="Proteomes" id="UP000053820"/>
    </source>
</evidence>
<evidence type="ECO:0000256" key="1">
    <source>
        <dbReference type="SAM" id="Phobius"/>
    </source>
</evidence>
<protein>
    <recommendedName>
        <fullName evidence="2">DUF6534 domain-containing protein</fullName>
    </recommendedName>
</protein>
<sequence length="101" mass="11429">MGVIEIILFLTMPENYMWLGLLSFCSGLYVNSLLATLNRRAKLRQQLGEVHEFTSVEFLRRPEMVLNLPITADVPCDTIVVIPDHKAPMPVDTVLGHMEFA</sequence>
<reference evidence="3 4" key="1">
    <citation type="submission" date="2014-04" db="EMBL/GenBank/DDBJ databases">
        <title>Evolutionary Origins and Diversification of the Mycorrhizal Mutualists.</title>
        <authorList>
            <consortium name="DOE Joint Genome Institute"/>
            <consortium name="Mycorrhizal Genomics Consortium"/>
            <person name="Kohler A."/>
            <person name="Kuo A."/>
            <person name="Nagy L.G."/>
            <person name="Floudas D."/>
            <person name="Copeland A."/>
            <person name="Barry K.W."/>
            <person name="Cichocki N."/>
            <person name="Veneault-Fourrey C."/>
            <person name="LaButti K."/>
            <person name="Lindquist E.A."/>
            <person name="Lipzen A."/>
            <person name="Lundell T."/>
            <person name="Morin E."/>
            <person name="Murat C."/>
            <person name="Riley R."/>
            <person name="Ohm R."/>
            <person name="Sun H."/>
            <person name="Tunlid A."/>
            <person name="Henrissat B."/>
            <person name="Grigoriev I.V."/>
            <person name="Hibbett D.S."/>
            <person name="Martin F."/>
        </authorList>
    </citation>
    <scope>NUCLEOTIDE SEQUENCE [LARGE SCALE GENOMIC DNA]</scope>
    <source>
        <strain evidence="3 4">MD-312</strain>
    </source>
</reference>
<keyword evidence="4" id="KW-1185">Reference proteome</keyword>